<sequence>MKKNTISNVHLIALIALAYFPINAFSSNENLKVVKIPNSSVNVIWDANKDVVDRFSRSSGGDFFGFRRIEPAIIEH</sequence>
<gene>
    <name evidence="1" type="ORF">NEILACOT_05681</name>
</gene>
<comment type="caution">
    <text evidence="1">The sequence shown here is derived from an EMBL/GenBank/DDBJ whole genome shotgun (WGS) entry which is preliminary data.</text>
</comment>
<dbReference type="EMBL" id="ACEQ02000065">
    <property type="protein sequence ID" value="EEZ74308.1"/>
    <property type="molecule type" value="Genomic_DNA"/>
</dbReference>
<dbReference type="Proteomes" id="UP000003843">
    <property type="component" value="Unassembled WGS sequence"/>
</dbReference>
<proteinExistence type="predicted"/>
<accession>D0WDP4</accession>
<dbReference type="AlphaFoldDB" id="D0WDP4"/>
<protein>
    <submittedName>
        <fullName evidence="1">Uncharacterized protein</fullName>
    </submittedName>
</protein>
<name>D0WDP4_NEILA</name>
<evidence type="ECO:0000313" key="1">
    <source>
        <dbReference type="EMBL" id="EEZ74308.1"/>
    </source>
</evidence>
<evidence type="ECO:0000313" key="2">
    <source>
        <dbReference type="Proteomes" id="UP000003843"/>
    </source>
</evidence>
<feature type="non-terminal residue" evidence="1">
    <location>
        <position position="76"/>
    </location>
</feature>
<reference evidence="1 2" key="1">
    <citation type="submission" date="2009-10" db="EMBL/GenBank/DDBJ databases">
        <authorList>
            <person name="Weinstock G."/>
            <person name="Sodergren E."/>
            <person name="Clifton S."/>
            <person name="Fulton L."/>
            <person name="Fulton B."/>
            <person name="Courtney L."/>
            <person name="Fronick C."/>
            <person name="Harrison M."/>
            <person name="Strong C."/>
            <person name="Farmer C."/>
            <person name="Delahaunty K."/>
            <person name="Markovic C."/>
            <person name="Hall O."/>
            <person name="Minx P."/>
            <person name="Tomlinson C."/>
            <person name="Mitreva M."/>
            <person name="Nelson J."/>
            <person name="Hou S."/>
            <person name="Wollam A."/>
            <person name="Pepin K.H."/>
            <person name="Johnson M."/>
            <person name="Bhonagiri V."/>
            <person name="Nash W.E."/>
            <person name="Warren W."/>
            <person name="Chinwalla A."/>
            <person name="Mardis E.R."/>
            <person name="Wilson R.K."/>
        </authorList>
    </citation>
    <scope>NUCLEOTIDE SEQUENCE [LARGE SCALE GENOMIC DNA]</scope>
    <source>
        <strain evidence="1 2">ATCC 23970</strain>
    </source>
</reference>
<organism evidence="1 2">
    <name type="scientific">Neisseria lactamica ATCC 23970</name>
    <dbReference type="NCBI Taxonomy" id="546265"/>
    <lineage>
        <taxon>Bacteria</taxon>
        <taxon>Pseudomonadati</taxon>
        <taxon>Pseudomonadota</taxon>
        <taxon>Betaproteobacteria</taxon>
        <taxon>Neisseriales</taxon>
        <taxon>Neisseriaceae</taxon>
        <taxon>Neisseria</taxon>
    </lineage>
</organism>